<dbReference type="Gene3D" id="3.30.465.10">
    <property type="match status" value="1"/>
</dbReference>
<dbReference type="InterPro" id="IPR050416">
    <property type="entry name" value="FAD-linked_Oxidoreductase"/>
</dbReference>
<dbReference type="Pfam" id="PF08031">
    <property type="entry name" value="BBE"/>
    <property type="match status" value="1"/>
</dbReference>
<evidence type="ECO:0000256" key="3">
    <source>
        <dbReference type="ARBA" id="ARBA00022630"/>
    </source>
</evidence>
<dbReference type="GO" id="GO:0071949">
    <property type="term" value="F:FAD binding"/>
    <property type="evidence" value="ECO:0007669"/>
    <property type="project" value="InterPro"/>
</dbReference>
<keyword evidence="3" id="KW-0285">Flavoprotein</keyword>
<dbReference type="Gene3D" id="3.40.462.20">
    <property type="match status" value="1"/>
</dbReference>
<name>A0A8H5CEL2_9AGAR</name>
<keyword evidence="4" id="KW-0274">FAD</keyword>
<dbReference type="AlphaFoldDB" id="A0A8H5CEL2"/>
<dbReference type="OrthoDB" id="415825at2759"/>
<comment type="cofactor">
    <cofactor evidence="1">
        <name>FAD</name>
        <dbReference type="ChEBI" id="CHEBI:57692"/>
    </cofactor>
</comment>
<dbReference type="EMBL" id="JAACJK010000004">
    <property type="protein sequence ID" value="KAF5340309.1"/>
    <property type="molecule type" value="Genomic_DNA"/>
</dbReference>
<protein>
    <recommendedName>
        <fullName evidence="6">FAD-binding PCMH-type domain-containing protein</fullName>
    </recommendedName>
</protein>
<comment type="similarity">
    <text evidence="2">Belongs to the oxygen-dependent FAD-linked oxidoreductase family.</text>
</comment>
<keyword evidence="8" id="KW-1185">Reference proteome</keyword>
<dbReference type="Gene3D" id="3.30.43.10">
    <property type="entry name" value="Uridine Diphospho-n-acetylenolpyruvylglucosamine Reductase, domain 2"/>
    <property type="match status" value="1"/>
</dbReference>
<dbReference type="SUPFAM" id="SSF56176">
    <property type="entry name" value="FAD-binding/transporter-associated domain-like"/>
    <property type="match status" value="1"/>
</dbReference>
<dbReference type="Proteomes" id="UP000541558">
    <property type="component" value="Unassembled WGS sequence"/>
</dbReference>
<evidence type="ECO:0000259" key="6">
    <source>
        <dbReference type="PROSITE" id="PS51387"/>
    </source>
</evidence>
<dbReference type="InterPro" id="IPR016169">
    <property type="entry name" value="FAD-bd_PCMH_sub2"/>
</dbReference>
<evidence type="ECO:0000256" key="4">
    <source>
        <dbReference type="ARBA" id="ARBA00022827"/>
    </source>
</evidence>
<evidence type="ECO:0000313" key="8">
    <source>
        <dbReference type="Proteomes" id="UP000541558"/>
    </source>
</evidence>
<dbReference type="InterPro" id="IPR012951">
    <property type="entry name" value="BBE"/>
</dbReference>
<reference evidence="7 8" key="1">
    <citation type="journal article" date="2020" name="ISME J.">
        <title>Uncovering the hidden diversity of litter-decomposition mechanisms in mushroom-forming fungi.</title>
        <authorList>
            <person name="Floudas D."/>
            <person name="Bentzer J."/>
            <person name="Ahren D."/>
            <person name="Johansson T."/>
            <person name="Persson P."/>
            <person name="Tunlid A."/>
        </authorList>
    </citation>
    <scope>NUCLEOTIDE SEQUENCE [LARGE SCALE GENOMIC DNA]</scope>
    <source>
        <strain evidence="7 8">CBS 175.51</strain>
    </source>
</reference>
<feature type="domain" description="FAD-binding PCMH-type" evidence="6">
    <location>
        <begin position="34"/>
        <end position="205"/>
    </location>
</feature>
<comment type="caution">
    <text evidence="7">The sequence shown here is derived from an EMBL/GenBank/DDBJ whole genome shotgun (WGS) entry which is preliminary data.</text>
</comment>
<dbReference type="Pfam" id="PF01565">
    <property type="entry name" value="FAD_binding_4"/>
    <property type="match status" value="1"/>
</dbReference>
<gene>
    <name evidence="7" type="ORF">D9611_007884</name>
</gene>
<keyword evidence="5" id="KW-0560">Oxidoreductase</keyword>
<evidence type="ECO:0000313" key="7">
    <source>
        <dbReference type="EMBL" id="KAF5340309.1"/>
    </source>
</evidence>
<evidence type="ECO:0000256" key="5">
    <source>
        <dbReference type="ARBA" id="ARBA00023002"/>
    </source>
</evidence>
<evidence type="ECO:0000256" key="1">
    <source>
        <dbReference type="ARBA" id="ARBA00001974"/>
    </source>
</evidence>
<dbReference type="InterPro" id="IPR006094">
    <property type="entry name" value="Oxid_FAD_bind_N"/>
</dbReference>
<dbReference type="PROSITE" id="PS51387">
    <property type="entry name" value="FAD_PCMH"/>
    <property type="match status" value="1"/>
</dbReference>
<proteinExistence type="inferred from homology"/>
<organism evidence="7 8">
    <name type="scientific">Ephemerocybe angulata</name>
    <dbReference type="NCBI Taxonomy" id="980116"/>
    <lineage>
        <taxon>Eukaryota</taxon>
        <taxon>Fungi</taxon>
        <taxon>Dikarya</taxon>
        <taxon>Basidiomycota</taxon>
        <taxon>Agaricomycotina</taxon>
        <taxon>Agaricomycetes</taxon>
        <taxon>Agaricomycetidae</taxon>
        <taxon>Agaricales</taxon>
        <taxon>Agaricineae</taxon>
        <taxon>Psathyrellaceae</taxon>
        <taxon>Ephemerocybe</taxon>
    </lineage>
</organism>
<dbReference type="InterPro" id="IPR036318">
    <property type="entry name" value="FAD-bd_PCMH-like_sf"/>
</dbReference>
<evidence type="ECO:0000256" key="2">
    <source>
        <dbReference type="ARBA" id="ARBA00005466"/>
    </source>
</evidence>
<dbReference type="PANTHER" id="PTHR42973">
    <property type="entry name" value="BINDING OXIDOREDUCTASE, PUTATIVE (AFU_ORTHOLOGUE AFUA_1G17690)-RELATED"/>
    <property type="match status" value="1"/>
</dbReference>
<dbReference type="InterPro" id="IPR016166">
    <property type="entry name" value="FAD-bd_PCMH"/>
</dbReference>
<accession>A0A8H5CEL2</accession>
<dbReference type="GO" id="GO:0016491">
    <property type="term" value="F:oxidoreductase activity"/>
    <property type="evidence" value="ECO:0007669"/>
    <property type="project" value="UniProtKB-KW"/>
</dbReference>
<sequence>MSDISSFAKTIKGDVVTPGDADYANSIARWAKNAERNAKVVVHVKDSEDVVKSIAYAKENKLPIAIRGGGHNAAGASSVEGGLVIDLKRHINHVRIDAEKKLGYVGGGAIWAQVDQEAIKYGLATVGGTVNHTGVGGLTLGGGYGWLSGRHGLTIDNLKQATIVTANGSILTASDTENSDLFWAIRGGGSNFGVATELVYQLHPQRKTVFAGSAVYTPDKVEKLIELTKKWLDNVGEDEGMIQAVAAAPDGRPVFLIIFFYNGSEEEGRAHYKEFFDVGPVVDNVREIPYEQLNSLQNPQTGHGRCYYLKGVSQASPNYKATMELVQKVAEIAKGGVFKPAILHEYFSLGKANSVPVSATAFRRQVSSNILTNVAWEEGVNKTAEAQEIAKELVGIVLRGQGNSLDDAEKSGYTNYGHDDIDIPSASIASPTGDHGAKRADLAYASNYPKLQQIKKVYDPENVFNRWYPITPA</sequence>
<dbReference type="PANTHER" id="PTHR42973:SF39">
    <property type="entry name" value="FAD-BINDING PCMH-TYPE DOMAIN-CONTAINING PROTEIN"/>
    <property type="match status" value="1"/>
</dbReference>
<dbReference type="InterPro" id="IPR016167">
    <property type="entry name" value="FAD-bd_PCMH_sub1"/>
</dbReference>